<evidence type="ECO:0000259" key="1">
    <source>
        <dbReference type="SMART" id="SM00829"/>
    </source>
</evidence>
<comment type="caution">
    <text evidence="2">The sequence shown here is derived from an EMBL/GenBank/DDBJ whole genome shotgun (WGS) entry which is preliminary data.</text>
</comment>
<gene>
    <name evidence="2" type="ORF">GCM10009069_14140</name>
</gene>
<proteinExistence type="predicted"/>
<dbReference type="SUPFAM" id="SSF51735">
    <property type="entry name" value="NAD(P)-binding Rossmann-fold domains"/>
    <property type="match status" value="1"/>
</dbReference>
<dbReference type="RefSeq" id="WP_189496832.1">
    <property type="nucleotide sequence ID" value="NZ_BMZH01000004.1"/>
</dbReference>
<protein>
    <submittedName>
        <fullName evidence="2">NADPH:quinone oxidoreductase</fullName>
    </submittedName>
</protein>
<dbReference type="InterPro" id="IPR036291">
    <property type="entry name" value="NAD(P)-bd_dom_sf"/>
</dbReference>
<evidence type="ECO:0000313" key="3">
    <source>
        <dbReference type="Proteomes" id="UP000634004"/>
    </source>
</evidence>
<dbReference type="GO" id="GO:0016491">
    <property type="term" value="F:oxidoreductase activity"/>
    <property type="evidence" value="ECO:0007669"/>
    <property type="project" value="InterPro"/>
</dbReference>
<dbReference type="InterPro" id="IPR013149">
    <property type="entry name" value="ADH-like_C"/>
</dbReference>
<dbReference type="CDD" id="cd08241">
    <property type="entry name" value="QOR1"/>
    <property type="match status" value="1"/>
</dbReference>
<evidence type="ECO:0000313" key="2">
    <source>
        <dbReference type="EMBL" id="GHA92072.1"/>
    </source>
</evidence>
<dbReference type="PANTHER" id="PTHR43677:SF4">
    <property type="entry name" value="QUINONE OXIDOREDUCTASE-LIKE PROTEIN 2"/>
    <property type="match status" value="1"/>
</dbReference>
<dbReference type="AlphaFoldDB" id="A0A8J3CPM0"/>
<dbReference type="SMART" id="SM00829">
    <property type="entry name" value="PKS_ER"/>
    <property type="match status" value="1"/>
</dbReference>
<accession>A0A8J3CPM0</accession>
<dbReference type="SUPFAM" id="SSF50129">
    <property type="entry name" value="GroES-like"/>
    <property type="match status" value="1"/>
</dbReference>
<dbReference type="PANTHER" id="PTHR43677">
    <property type="entry name" value="SHORT-CHAIN DEHYDROGENASE/REDUCTASE"/>
    <property type="match status" value="1"/>
</dbReference>
<dbReference type="InterPro" id="IPR020843">
    <property type="entry name" value="ER"/>
</dbReference>
<dbReference type="Gene3D" id="3.90.180.10">
    <property type="entry name" value="Medium-chain alcohol dehydrogenases, catalytic domain"/>
    <property type="match status" value="1"/>
</dbReference>
<reference evidence="2" key="1">
    <citation type="journal article" date="2014" name="Int. J. Syst. Evol. Microbiol.">
        <title>Complete genome sequence of Corynebacterium casei LMG S-19264T (=DSM 44701T), isolated from a smear-ripened cheese.</title>
        <authorList>
            <consortium name="US DOE Joint Genome Institute (JGI-PGF)"/>
            <person name="Walter F."/>
            <person name="Albersmeier A."/>
            <person name="Kalinowski J."/>
            <person name="Ruckert C."/>
        </authorList>
    </citation>
    <scope>NUCLEOTIDE SEQUENCE</scope>
    <source>
        <strain evidence="2">KCTC 32513</strain>
    </source>
</reference>
<dbReference type="Pfam" id="PF08240">
    <property type="entry name" value="ADH_N"/>
    <property type="match status" value="1"/>
</dbReference>
<name>A0A8J3CPM0_9PROT</name>
<feature type="domain" description="Enoyl reductase (ER)" evidence="1">
    <location>
        <begin position="15"/>
        <end position="319"/>
    </location>
</feature>
<reference evidence="2" key="2">
    <citation type="submission" date="2020-09" db="EMBL/GenBank/DDBJ databases">
        <authorList>
            <person name="Sun Q."/>
            <person name="Kim S."/>
        </authorList>
    </citation>
    <scope>NUCLEOTIDE SEQUENCE</scope>
    <source>
        <strain evidence="2">KCTC 32513</strain>
    </source>
</reference>
<organism evidence="2 3">
    <name type="scientific">Algimonas arctica</name>
    <dbReference type="NCBI Taxonomy" id="1479486"/>
    <lineage>
        <taxon>Bacteria</taxon>
        <taxon>Pseudomonadati</taxon>
        <taxon>Pseudomonadota</taxon>
        <taxon>Alphaproteobacteria</taxon>
        <taxon>Maricaulales</taxon>
        <taxon>Robiginitomaculaceae</taxon>
        <taxon>Algimonas</taxon>
    </lineage>
</organism>
<dbReference type="Gene3D" id="3.40.50.720">
    <property type="entry name" value="NAD(P)-binding Rossmann-like Domain"/>
    <property type="match status" value="1"/>
</dbReference>
<dbReference type="InterPro" id="IPR051397">
    <property type="entry name" value="Zn-ADH-like_protein"/>
</dbReference>
<dbReference type="InterPro" id="IPR011032">
    <property type="entry name" value="GroES-like_sf"/>
</dbReference>
<dbReference type="Proteomes" id="UP000634004">
    <property type="component" value="Unassembled WGS sequence"/>
</dbReference>
<keyword evidence="3" id="KW-1185">Reference proteome</keyword>
<sequence length="328" mass="34679">MKALRVHAFQDYRKNSVETVSADPMKPGHVRVAIKAAGINFPDILMIEGKYQVRPPFPFIPGGEAAGIITEVADDISHLAVGDRVAYLGQSGAFATEVVAPAPLVGPIGDLPFDIAAGLVLTYGTSLYALKQRAQLQAGETLVVLGAAGGVGLAAVQLGKAMGARVIACASTDEKLAVCRANGADETINYSGDTDLKSAIKAMGGADVIYDPVGDKFAEPAMRAMNWGGRYLVIGFAAGDIPAIPLNLALLKSIDIRGVFWGAWTQREPKEHSKNVGELMAMLKDGTITPHISGHYPLDDFADAFDALTQRRAMGKVILTMTDLETET</sequence>
<dbReference type="EMBL" id="BMZH01000004">
    <property type="protein sequence ID" value="GHA92072.1"/>
    <property type="molecule type" value="Genomic_DNA"/>
</dbReference>
<dbReference type="Pfam" id="PF00107">
    <property type="entry name" value="ADH_zinc_N"/>
    <property type="match status" value="1"/>
</dbReference>
<dbReference type="InterPro" id="IPR013154">
    <property type="entry name" value="ADH-like_N"/>
</dbReference>